<keyword evidence="10" id="KW-0539">Nucleus</keyword>
<dbReference type="SMART" id="SM00542">
    <property type="entry name" value="FYRC"/>
    <property type="match status" value="1"/>
</dbReference>
<dbReference type="Gene3D" id="3.30.160.360">
    <property type="match status" value="1"/>
</dbReference>
<feature type="compositionally biased region" description="Polar residues" evidence="11">
    <location>
        <begin position="20"/>
        <end position="40"/>
    </location>
</feature>
<keyword evidence="6" id="KW-0560">Oxidoreductase</keyword>
<dbReference type="GO" id="GO:0046872">
    <property type="term" value="F:metal ion binding"/>
    <property type="evidence" value="ECO:0007669"/>
    <property type="project" value="UniProtKB-KW"/>
</dbReference>
<organism evidence="14 15">
    <name type="scientific">Macleaya cordata</name>
    <name type="common">Five-seeded plume-poppy</name>
    <name type="synonym">Bocconia cordata</name>
    <dbReference type="NCBI Taxonomy" id="56857"/>
    <lineage>
        <taxon>Eukaryota</taxon>
        <taxon>Viridiplantae</taxon>
        <taxon>Streptophyta</taxon>
        <taxon>Embryophyta</taxon>
        <taxon>Tracheophyta</taxon>
        <taxon>Spermatophyta</taxon>
        <taxon>Magnoliopsida</taxon>
        <taxon>Ranunculales</taxon>
        <taxon>Papaveraceae</taxon>
        <taxon>Papaveroideae</taxon>
        <taxon>Macleaya</taxon>
    </lineage>
</organism>
<dbReference type="InterPro" id="IPR003349">
    <property type="entry name" value="JmjN"/>
</dbReference>
<keyword evidence="3" id="KW-0479">Metal-binding</keyword>
<dbReference type="STRING" id="56857.A0A200Q7J7"/>
<evidence type="ECO:0000256" key="8">
    <source>
        <dbReference type="ARBA" id="ARBA00023015"/>
    </source>
</evidence>
<dbReference type="InParanoid" id="A0A200Q7J7"/>
<protein>
    <submittedName>
        <fullName evidence="14">JmjC domain</fullName>
    </submittedName>
</protein>
<evidence type="ECO:0000256" key="3">
    <source>
        <dbReference type="ARBA" id="ARBA00022723"/>
    </source>
</evidence>
<dbReference type="Proteomes" id="UP000195402">
    <property type="component" value="Unassembled WGS sequence"/>
</dbReference>
<evidence type="ECO:0000259" key="12">
    <source>
        <dbReference type="PROSITE" id="PS51183"/>
    </source>
</evidence>
<dbReference type="Pfam" id="PF02928">
    <property type="entry name" value="zf-C5HC2"/>
    <property type="match status" value="1"/>
</dbReference>
<keyword evidence="9" id="KW-0804">Transcription</keyword>
<dbReference type="GO" id="GO:0005634">
    <property type="term" value="C:nucleus"/>
    <property type="evidence" value="ECO:0007669"/>
    <property type="project" value="UniProtKB-SubCell"/>
</dbReference>
<dbReference type="Pfam" id="PF02375">
    <property type="entry name" value="JmjN"/>
    <property type="match status" value="1"/>
</dbReference>
<evidence type="ECO:0000256" key="10">
    <source>
        <dbReference type="ARBA" id="ARBA00023242"/>
    </source>
</evidence>
<dbReference type="GO" id="GO:0034647">
    <property type="term" value="F:histone H3K4me/H3K4me2/H3K4me3 demethylase activity"/>
    <property type="evidence" value="ECO:0007669"/>
    <property type="project" value="TreeGrafter"/>
</dbReference>
<keyword evidence="4" id="KW-0156">Chromatin regulator</keyword>
<dbReference type="Pfam" id="PF05964">
    <property type="entry name" value="FYRN"/>
    <property type="match status" value="1"/>
</dbReference>
<evidence type="ECO:0000313" key="15">
    <source>
        <dbReference type="Proteomes" id="UP000195402"/>
    </source>
</evidence>
<sequence>MEIRCVQSFLVEGHSGFLTHGSSPSSETPFSIKSEPDSTSVISGSHVMEATTNPQELRMDTEPSCGEKVKVKRSLRRRNCINYGLFDISSGEESDGGKSVEDNLARHGRKNDGIPECSGSPRWRKVSARWHPKGACRPIIDEAPIFYPNDEEFRDTLSYIAKIRLKAEPYGICRIVPPPSWKPPCPLRDKSLWEQAKFATRIQQVNKLQNREPMRKKTRNRSHRKRKRRRRSRMGTSRRRTKLESSEANDCAASDTDEKFGFHSGSDFTFDSFQEYAKDFKDTYFGMKDADDNINSCGAELNRRLVPSVEEIEGEYWRIVEKPTEEVEVYYGADLETGVFGSGFPKSSSLVTDSYSDQYVMSGWNLNNFSRLPGSVLGFEGEEISGVLVPWLYIGMCFSSFCWHVEDHHLYSLNYLHWGDPKIWYGVPGTHASELEDAMRKHLPDLFEEQPDLLHELVTQLSPSVLRSEGVPVYRVVQHSGEFVLTFPRAYHSGFNCGFNCAEAVNVAPVDWLPHGQSAVELYSDQCRKTSVSHDKLLLGAAREAVRALWELLVLGKENKRNLCWKSVCGKDGILTAAIKTRVRMEQERRDCLPILSQTQKMDRDFDLTHERECFSCFYDLHLSAAGCKCSSNRFSCLKHAKLLCSCEPGRRFFIFRYNMDELNTLVESLEGNIDALNRWASEDVSLVKINTTGSVQKLDQENEIFRLECVERKANQSCFQRIEEISNMNERCKFDYHSSEAVHLIWQKRPCSLCSSHVQAEGENGPMTGEPLIVKDEGEVGAMGHDRCFDLNFGSVSDDHGSVGLEINDTCNKKATIAVVETSTSFIKQEKVHSSDVIIEPEIMSLDSCYEETRDQSTQMKLSSHRDSLDSHLGQSTPCSMGERHPCTPSGPKLFGVDLRITQPCSSVASTSMVKIGNEGSCSSIGVCSNGQTCPTQKLDLHVEPLNFGTVVSGKQWCTKLVIFPKGFRSRVRFFSVLDLTKMCSYISEVLDAGLLGPLFKVTVEDCPNEVFTNVSAQKCWEMVLERLNQEILRQRSLGVLGLPPLQPSQSIDGLEMFGFLSPHIVQAIEALDPYHRCSEYWNQKLSLKGEGLNNNAVLDTERQNAGSSSSLGQTGIKIFSEDLTNPAHEKSNIKVDPSVEEVQYVLRGLLQKADADELKMMCRIFCSDSSSTDWRVAFKNAIDEIEKKKRNCK</sequence>
<feature type="compositionally biased region" description="Basic residues" evidence="11">
    <location>
        <begin position="216"/>
        <end position="241"/>
    </location>
</feature>
<keyword evidence="7" id="KW-0408">Iron</keyword>
<feature type="domain" description="JmjN" evidence="12">
    <location>
        <begin position="143"/>
        <end position="184"/>
    </location>
</feature>
<dbReference type="InterPro" id="IPR004198">
    <property type="entry name" value="Znf_C5HC2"/>
</dbReference>
<feature type="region of interest" description="Disordered" evidence="11">
    <location>
        <begin position="91"/>
        <end position="112"/>
    </location>
</feature>
<dbReference type="PANTHER" id="PTHR10694">
    <property type="entry name" value="LYSINE-SPECIFIC DEMETHYLASE"/>
    <property type="match status" value="1"/>
</dbReference>
<dbReference type="InterPro" id="IPR003888">
    <property type="entry name" value="FYrich_N"/>
</dbReference>
<feature type="compositionally biased region" description="Basic and acidic residues" evidence="11">
    <location>
        <begin position="95"/>
        <end position="112"/>
    </location>
</feature>
<proteinExistence type="predicted"/>
<dbReference type="SMART" id="SM00558">
    <property type="entry name" value="JmjC"/>
    <property type="match status" value="1"/>
</dbReference>
<dbReference type="Pfam" id="PF02373">
    <property type="entry name" value="JmjC"/>
    <property type="match status" value="1"/>
</dbReference>
<dbReference type="SMART" id="SM00541">
    <property type="entry name" value="FYRN"/>
    <property type="match status" value="1"/>
</dbReference>
<comment type="caution">
    <text evidence="14">The sequence shown here is derived from an EMBL/GenBank/DDBJ whole genome shotgun (WGS) entry which is preliminary data.</text>
</comment>
<dbReference type="GO" id="GO:0045814">
    <property type="term" value="P:negative regulation of gene expression, epigenetic"/>
    <property type="evidence" value="ECO:0007669"/>
    <property type="project" value="UniProtKB-ARBA"/>
</dbReference>
<dbReference type="PROSITE" id="PS51542">
    <property type="entry name" value="FYRN"/>
    <property type="match status" value="1"/>
</dbReference>
<accession>A0A200Q7J7</accession>
<dbReference type="GO" id="GO:0000785">
    <property type="term" value="C:chromatin"/>
    <property type="evidence" value="ECO:0007669"/>
    <property type="project" value="TreeGrafter"/>
</dbReference>
<evidence type="ECO:0000256" key="4">
    <source>
        <dbReference type="ARBA" id="ARBA00022853"/>
    </source>
</evidence>
<evidence type="ECO:0000256" key="11">
    <source>
        <dbReference type="SAM" id="MobiDB-lite"/>
    </source>
</evidence>
<dbReference type="InterPro" id="IPR003347">
    <property type="entry name" value="JmjC_dom"/>
</dbReference>
<dbReference type="Gene3D" id="2.60.120.650">
    <property type="entry name" value="Cupin"/>
    <property type="match status" value="1"/>
</dbReference>
<evidence type="ECO:0000256" key="2">
    <source>
        <dbReference type="ARBA" id="ARBA00004123"/>
    </source>
</evidence>
<evidence type="ECO:0000256" key="7">
    <source>
        <dbReference type="ARBA" id="ARBA00023004"/>
    </source>
</evidence>
<dbReference type="InterPro" id="IPR003889">
    <property type="entry name" value="FYrich_C"/>
</dbReference>
<name>A0A200Q7J7_MACCD</name>
<dbReference type="PANTHER" id="PTHR10694:SF105">
    <property type="entry name" value="LYSINE-SPECIFIC DEMETHYLASE JMJ14"/>
    <property type="match status" value="1"/>
</dbReference>
<feature type="domain" description="JmjC" evidence="13">
    <location>
        <begin position="361"/>
        <end position="524"/>
    </location>
</feature>
<evidence type="ECO:0000256" key="9">
    <source>
        <dbReference type="ARBA" id="ARBA00023163"/>
    </source>
</evidence>
<dbReference type="OMA" id="QFSCLKH"/>
<reference evidence="14 15" key="1">
    <citation type="journal article" date="2017" name="Mol. Plant">
        <title>The Genome of Medicinal Plant Macleaya cordata Provides New Insights into Benzylisoquinoline Alkaloids Metabolism.</title>
        <authorList>
            <person name="Liu X."/>
            <person name="Liu Y."/>
            <person name="Huang P."/>
            <person name="Ma Y."/>
            <person name="Qing Z."/>
            <person name="Tang Q."/>
            <person name="Cao H."/>
            <person name="Cheng P."/>
            <person name="Zheng Y."/>
            <person name="Yuan Z."/>
            <person name="Zhou Y."/>
            <person name="Liu J."/>
            <person name="Tang Z."/>
            <person name="Zhuo Y."/>
            <person name="Zhang Y."/>
            <person name="Yu L."/>
            <person name="Huang J."/>
            <person name="Yang P."/>
            <person name="Peng Q."/>
            <person name="Zhang J."/>
            <person name="Jiang W."/>
            <person name="Zhang Z."/>
            <person name="Lin K."/>
            <person name="Ro D.K."/>
            <person name="Chen X."/>
            <person name="Xiong X."/>
            <person name="Shang Y."/>
            <person name="Huang S."/>
            <person name="Zeng J."/>
        </authorList>
    </citation>
    <scope>NUCLEOTIDE SEQUENCE [LARGE SCALE GENOMIC DNA]</scope>
    <source>
        <strain evidence="15">cv. BLH2017</strain>
        <tissue evidence="14">Root</tissue>
    </source>
</reference>
<evidence type="ECO:0000256" key="5">
    <source>
        <dbReference type="ARBA" id="ARBA00022964"/>
    </source>
</evidence>
<evidence type="ECO:0000313" key="14">
    <source>
        <dbReference type="EMBL" id="OVA06404.1"/>
    </source>
</evidence>
<feature type="region of interest" description="Disordered" evidence="11">
    <location>
        <begin position="16"/>
        <end position="40"/>
    </location>
</feature>
<dbReference type="SUPFAM" id="SSF51197">
    <property type="entry name" value="Clavaminate synthase-like"/>
    <property type="match status" value="1"/>
</dbReference>
<evidence type="ECO:0000256" key="6">
    <source>
        <dbReference type="ARBA" id="ARBA00023002"/>
    </source>
</evidence>
<keyword evidence="5" id="KW-0223">Dioxygenase</keyword>
<dbReference type="EMBL" id="MVGT01002830">
    <property type="protein sequence ID" value="OVA06404.1"/>
    <property type="molecule type" value="Genomic_DNA"/>
</dbReference>
<evidence type="ECO:0000256" key="1">
    <source>
        <dbReference type="ARBA" id="ARBA00001954"/>
    </source>
</evidence>
<keyword evidence="15" id="KW-1185">Reference proteome</keyword>
<dbReference type="FunFam" id="3.30.160.360:FF:000005">
    <property type="entry name" value="Putative lysine-specific demethylase JMJ16"/>
    <property type="match status" value="1"/>
</dbReference>
<dbReference type="Pfam" id="PF05965">
    <property type="entry name" value="FYRC"/>
    <property type="match status" value="1"/>
</dbReference>
<dbReference type="PROSITE" id="PS51543">
    <property type="entry name" value="FYRC"/>
    <property type="match status" value="1"/>
</dbReference>
<dbReference type="SMART" id="SM00545">
    <property type="entry name" value="JmjN"/>
    <property type="match status" value="1"/>
</dbReference>
<gene>
    <name evidence="14" type="ORF">BVC80_8089g3</name>
</gene>
<comment type="cofactor">
    <cofactor evidence="1">
        <name>Fe(2+)</name>
        <dbReference type="ChEBI" id="CHEBI:29033"/>
    </cofactor>
</comment>
<dbReference type="AlphaFoldDB" id="A0A200Q7J7"/>
<feature type="region of interest" description="Disordered" evidence="11">
    <location>
        <begin position="204"/>
        <end position="250"/>
    </location>
</feature>
<dbReference type="OrthoDB" id="1678912at2759"/>
<evidence type="ECO:0000259" key="13">
    <source>
        <dbReference type="PROSITE" id="PS51184"/>
    </source>
</evidence>
<comment type="subcellular location">
    <subcellularLocation>
        <location evidence="2">Nucleus</location>
    </subcellularLocation>
</comment>
<dbReference type="PROSITE" id="PS51183">
    <property type="entry name" value="JMJN"/>
    <property type="match status" value="1"/>
</dbReference>
<keyword evidence="8" id="KW-0805">Transcription regulation</keyword>
<dbReference type="PROSITE" id="PS51184">
    <property type="entry name" value="JMJC"/>
    <property type="match status" value="1"/>
</dbReference>